<protein>
    <submittedName>
        <fullName evidence="1">Uncharacterized protein</fullName>
    </submittedName>
</protein>
<name>A0A507CWE6_9FUNG</name>
<keyword evidence="2" id="KW-1185">Reference proteome</keyword>
<dbReference type="Proteomes" id="UP000320333">
    <property type="component" value="Unassembled WGS sequence"/>
</dbReference>
<evidence type="ECO:0000313" key="1">
    <source>
        <dbReference type="EMBL" id="TPX43371.1"/>
    </source>
</evidence>
<dbReference type="EMBL" id="QEAP01001565">
    <property type="protein sequence ID" value="TPX43371.1"/>
    <property type="molecule type" value="Genomic_DNA"/>
</dbReference>
<proteinExistence type="predicted"/>
<reference evidence="1 2" key="1">
    <citation type="journal article" date="2019" name="Sci. Rep.">
        <title>Comparative genomics of chytrid fungi reveal insights into the obligate biotrophic and pathogenic lifestyle of Synchytrium endobioticum.</title>
        <authorList>
            <person name="van de Vossenberg B.T.L.H."/>
            <person name="Warris S."/>
            <person name="Nguyen H.D.T."/>
            <person name="van Gent-Pelzer M.P.E."/>
            <person name="Joly D.L."/>
            <person name="van de Geest H.C."/>
            <person name="Bonants P.J.M."/>
            <person name="Smith D.S."/>
            <person name="Levesque C.A."/>
            <person name="van der Lee T.A.J."/>
        </authorList>
    </citation>
    <scope>NUCLEOTIDE SEQUENCE [LARGE SCALE GENOMIC DNA]</scope>
    <source>
        <strain evidence="1 2">CBS 675.73</strain>
    </source>
</reference>
<dbReference type="OrthoDB" id="2124930at2759"/>
<organism evidence="1 2">
    <name type="scientific">Chytriomyces confervae</name>
    <dbReference type="NCBI Taxonomy" id="246404"/>
    <lineage>
        <taxon>Eukaryota</taxon>
        <taxon>Fungi</taxon>
        <taxon>Fungi incertae sedis</taxon>
        <taxon>Chytridiomycota</taxon>
        <taxon>Chytridiomycota incertae sedis</taxon>
        <taxon>Chytridiomycetes</taxon>
        <taxon>Chytridiales</taxon>
        <taxon>Chytriomycetaceae</taxon>
        <taxon>Chytriomyces</taxon>
    </lineage>
</organism>
<dbReference type="AlphaFoldDB" id="A0A507CWE6"/>
<gene>
    <name evidence="1" type="ORF">CcCBS67573_g10458</name>
</gene>
<sequence>MAADKDPKRDPTRPSKQPALRADRIMLYASAQSSLVFAIDATSNSLVVAVFNSPSPEISRSSILHESSSAILSFFSHTKVSPNRLIYATAGIMFQPASPKPFGGSKVNPGYVSYNGTDAASLLHFAVSASFKWYWACRGRDAIDFLASSVNKARRLHFAGNVDILNELMLKGMQKAGHIVWNKAAIIPVALRHWPEEDPNFVASGVLFTPRRRGRMFE</sequence>
<evidence type="ECO:0000313" key="2">
    <source>
        <dbReference type="Proteomes" id="UP000320333"/>
    </source>
</evidence>
<comment type="caution">
    <text evidence="1">The sequence shown here is derived from an EMBL/GenBank/DDBJ whole genome shotgun (WGS) entry which is preliminary data.</text>
</comment>
<accession>A0A507CWE6</accession>